<dbReference type="InterPro" id="IPR006311">
    <property type="entry name" value="TAT_signal"/>
</dbReference>
<dbReference type="Pfam" id="PF01522">
    <property type="entry name" value="Polysacc_deac_1"/>
    <property type="match status" value="1"/>
</dbReference>
<proteinExistence type="predicted"/>
<sequence length="284" mass="30519">MRVLSRRSPVNRCLAAALAGAFVLLLMPGRALRAQAPAAADAVAWPGGARMALSLSFDDGRESQVTQGLPVFARHGAKVTLYVVPSAVERHLEGWKQAAAAGHEIGNHSLTHSCSGNFPFSRQKALEEHSIPRMRDELAEANRRIAALLGVTPRTFAYPCGQTFVGRGKDTQSYVPVVAELFLAGRGWLDEAANDPSYVDLAQTLGVEMDGKDFGQIRPLLDEARKSGAWLVLAGHDIGAGGRQTTRVAMLDELFAYVKDPANGIWLATVAEAADVVARRRGRP</sequence>
<name>A0A143PJZ8_LUTPR</name>
<dbReference type="PANTHER" id="PTHR10587">
    <property type="entry name" value="GLYCOSYL TRANSFERASE-RELATED"/>
    <property type="match status" value="1"/>
</dbReference>
<dbReference type="InterPro" id="IPR011330">
    <property type="entry name" value="Glyco_hydro/deAcase_b/a-brl"/>
</dbReference>
<dbReference type="PROSITE" id="PS51677">
    <property type="entry name" value="NODB"/>
    <property type="match status" value="1"/>
</dbReference>
<dbReference type="Gene3D" id="3.20.20.370">
    <property type="entry name" value="Glycoside hydrolase/deacetylase"/>
    <property type="match status" value="1"/>
</dbReference>
<dbReference type="EMBL" id="CP015136">
    <property type="protein sequence ID" value="AMY08746.1"/>
    <property type="molecule type" value="Genomic_DNA"/>
</dbReference>
<dbReference type="InterPro" id="IPR050248">
    <property type="entry name" value="Polysacc_deacetylase_ArnD"/>
</dbReference>
<evidence type="ECO:0000313" key="2">
    <source>
        <dbReference type="EMBL" id="AMY08746.1"/>
    </source>
</evidence>
<dbReference type="PATRIC" id="fig|1813736.3.peg.2047"/>
<dbReference type="AlphaFoldDB" id="A0A143PJZ8"/>
<protein>
    <submittedName>
        <fullName evidence="2">Putative sporulation protein, polysaccharide deacetylase family</fullName>
    </submittedName>
</protein>
<evidence type="ECO:0000259" key="1">
    <source>
        <dbReference type="PROSITE" id="PS51677"/>
    </source>
</evidence>
<dbReference type="RefSeq" id="WP_234800805.1">
    <property type="nucleotide sequence ID" value="NZ_CP015136.1"/>
</dbReference>
<dbReference type="GO" id="GO:0016810">
    <property type="term" value="F:hydrolase activity, acting on carbon-nitrogen (but not peptide) bonds"/>
    <property type="evidence" value="ECO:0007669"/>
    <property type="project" value="InterPro"/>
</dbReference>
<dbReference type="PROSITE" id="PS51318">
    <property type="entry name" value="TAT"/>
    <property type="match status" value="1"/>
</dbReference>
<dbReference type="SUPFAM" id="SSF88713">
    <property type="entry name" value="Glycoside hydrolase/deacetylase"/>
    <property type="match status" value="1"/>
</dbReference>
<dbReference type="STRING" id="1855912.LuPra_01950"/>
<dbReference type="InterPro" id="IPR002509">
    <property type="entry name" value="NODB_dom"/>
</dbReference>
<dbReference type="KEGG" id="abac:LuPra_01950"/>
<accession>A0A143PJZ8</accession>
<dbReference type="Proteomes" id="UP000076079">
    <property type="component" value="Chromosome"/>
</dbReference>
<dbReference type="CDD" id="cd10967">
    <property type="entry name" value="CE4_GLA_like_6s"/>
    <property type="match status" value="1"/>
</dbReference>
<feature type="domain" description="NodB homology" evidence="1">
    <location>
        <begin position="51"/>
        <end position="284"/>
    </location>
</feature>
<reference evidence="3" key="2">
    <citation type="submission" date="2016-04" db="EMBL/GenBank/DDBJ databases">
        <title>First Complete Genome Sequence of a Subdivision 6 Acidobacterium.</title>
        <authorList>
            <person name="Huang S."/>
            <person name="Vieira S."/>
            <person name="Bunk B."/>
            <person name="Riedel T."/>
            <person name="Sproeer C."/>
            <person name="Overmann J."/>
        </authorList>
    </citation>
    <scope>NUCLEOTIDE SEQUENCE [LARGE SCALE GENOMIC DNA]</scope>
    <source>
        <strain evidence="3">DSM 100886 HEG_-6_39</strain>
    </source>
</reference>
<dbReference type="GO" id="GO:0005975">
    <property type="term" value="P:carbohydrate metabolic process"/>
    <property type="evidence" value="ECO:0007669"/>
    <property type="project" value="InterPro"/>
</dbReference>
<evidence type="ECO:0000313" key="3">
    <source>
        <dbReference type="Proteomes" id="UP000076079"/>
    </source>
</evidence>
<gene>
    <name evidence="2" type="ORF">LuPra_01950</name>
</gene>
<keyword evidence="3" id="KW-1185">Reference proteome</keyword>
<organism evidence="2 3">
    <name type="scientific">Luteitalea pratensis</name>
    <dbReference type="NCBI Taxonomy" id="1855912"/>
    <lineage>
        <taxon>Bacteria</taxon>
        <taxon>Pseudomonadati</taxon>
        <taxon>Acidobacteriota</taxon>
        <taxon>Vicinamibacteria</taxon>
        <taxon>Vicinamibacterales</taxon>
        <taxon>Vicinamibacteraceae</taxon>
        <taxon>Luteitalea</taxon>
    </lineage>
</organism>
<reference evidence="2 3" key="1">
    <citation type="journal article" date="2016" name="Genome Announc.">
        <title>First Complete Genome Sequence of a Subdivision 6 Acidobacterium Strain.</title>
        <authorList>
            <person name="Huang S."/>
            <person name="Vieira S."/>
            <person name="Bunk B."/>
            <person name="Riedel T."/>
            <person name="Sproer C."/>
            <person name="Overmann J."/>
        </authorList>
    </citation>
    <scope>NUCLEOTIDE SEQUENCE [LARGE SCALE GENOMIC DNA]</scope>
    <source>
        <strain evidence="3">DSM 100886 HEG_-6_39</strain>
    </source>
</reference>